<dbReference type="PANTHER" id="PTHR43808:SF25">
    <property type="entry name" value="PEPTIDASE M20 DIMERISATION DOMAIN-CONTAINING PROTEIN"/>
    <property type="match status" value="1"/>
</dbReference>
<comment type="caution">
    <text evidence="13">The sequence shown here is derived from an EMBL/GenBank/DDBJ whole genome shotgun (WGS) entry which is preliminary data.</text>
</comment>
<dbReference type="NCBIfam" id="TIGR01910">
    <property type="entry name" value="DapE-ArgE"/>
    <property type="match status" value="1"/>
</dbReference>
<dbReference type="Proteomes" id="UP000468735">
    <property type="component" value="Unassembled WGS sequence"/>
</dbReference>
<dbReference type="Gene3D" id="3.40.630.10">
    <property type="entry name" value="Zn peptidases"/>
    <property type="match status" value="1"/>
</dbReference>
<dbReference type="Pfam" id="PF01546">
    <property type="entry name" value="Peptidase_M20"/>
    <property type="match status" value="1"/>
</dbReference>
<dbReference type="GO" id="GO:0009089">
    <property type="term" value="P:lysine biosynthetic process via diaminopimelate"/>
    <property type="evidence" value="ECO:0007669"/>
    <property type="project" value="UniProtKB-UniPathway"/>
</dbReference>
<comment type="catalytic activity">
    <reaction evidence="11">
        <text>N-succinyl-(2S,6S)-2,6-diaminopimelate + H2O = (2S,6S)-2,6-diaminopimelate + succinate</text>
        <dbReference type="Rhea" id="RHEA:22608"/>
        <dbReference type="ChEBI" id="CHEBI:15377"/>
        <dbReference type="ChEBI" id="CHEBI:30031"/>
        <dbReference type="ChEBI" id="CHEBI:57609"/>
        <dbReference type="ChEBI" id="CHEBI:58087"/>
        <dbReference type="EC" id="3.5.1.18"/>
    </reaction>
</comment>
<dbReference type="EC" id="3.5.1.18" evidence="5"/>
<dbReference type="UniPathway" id="UPA00034">
    <property type="reaction ID" value="UER00021"/>
</dbReference>
<dbReference type="SUPFAM" id="SSF55031">
    <property type="entry name" value="Bacterial exopeptidase dimerisation domain"/>
    <property type="match status" value="1"/>
</dbReference>
<dbReference type="SUPFAM" id="SSF53187">
    <property type="entry name" value="Zn-dependent exopeptidases"/>
    <property type="match status" value="1"/>
</dbReference>
<evidence type="ECO:0000256" key="10">
    <source>
        <dbReference type="ARBA" id="ARBA00023285"/>
    </source>
</evidence>
<dbReference type="EMBL" id="WBMT01000016">
    <property type="protein sequence ID" value="KAB2344308.1"/>
    <property type="molecule type" value="Genomic_DNA"/>
</dbReference>
<organism evidence="13 14">
    <name type="scientific">Actinomadura rudentiformis</name>
    <dbReference type="NCBI Taxonomy" id="359158"/>
    <lineage>
        <taxon>Bacteria</taxon>
        <taxon>Bacillati</taxon>
        <taxon>Actinomycetota</taxon>
        <taxon>Actinomycetes</taxon>
        <taxon>Streptosporangiales</taxon>
        <taxon>Thermomonosporaceae</taxon>
        <taxon>Actinomadura</taxon>
    </lineage>
</organism>
<evidence type="ECO:0000256" key="5">
    <source>
        <dbReference type="ARBA" id="ARBA00011921"/>
    </source>
</evidence>
<evidence type="ECO:0000256" key="8">
    <source>
        <dbReference type="ARBA" id="ARBA00022801"/>
    </source>
</evidence>
<feature type="domain" description="Peptidase M20 dimerisation" evidence="12">
    <location>
        <begin position="207"/>
        <end position="316"/>
    </location>
</feature>
<evidence type="ECO:0000256" key="9">
    <source>
        <dbReference type="ARBA" id="ARBA00022833"/>
    </source>
</evidence>
<dbReference type="InterPro" id="IPR010182">
    <property type="entry name" value="ArgE/DapE"/>
</dbReference>
<evidence type="ECO:0000256" key="4">
    <source>
        <dbReference type="ARBA" id="ARBA00006247"/>
    </source>
</evidence>
<comment type="cofactor">
    <cofactor evidence="1">
        <name>Co(2+)</name>
        <dbReference type="ChEBI" id="CHEBI:48828"/>
    </cofactor>
</comment>
<proteinExistence type="inferred from homology"/>
<keyword evidence="10" id="KW-0170">Cobalt</keyword>
<evidence type="ECO:0000256" key="7">
    <source>
        <dbReference type="ARBA" id="ARBA00022723"/>
    </source>
</evidence>
<dbReference type="OrthoDB" id="7055905at2"/>
<comment type="similarity">
    <text evidence="4">Belongs to the peptidase M20A family.</text>
</comment>
<gene>
    <name evidence="13" type="ORF">F8566_30640</name>
</gene>
<dbReference type="Gene3D" id="3.30.70.360">
    <property type="match status" value="1"/>
</dbReference>
<dbReference type="GO" id="GO:0009014">
    <property type="term" value="F:succinyl-diaminopimelate desuccinylase activity"/>
    <property type="evidence" value="ECO:0007669"/>
    <property type="project" value="UniProtKB-EC"/>
</dbReference>
<dbReference type="InterPro" id="IPR001261">
    <property type="entry name" value="ArgE/DapE_CS"/>
</dbReference>
<evidence type="ECO:0000256" key="6">
    <source>
        <dbReference type="ARBA" id="ARBA00016853"/>
    </source>
</evidence>
<comment type="cofactor">
    <cofactor evidence="2">
        <name>Zn(2+)</name>
        <dbReference type="ChEBI" id="CHEBI:29105"/>
    </cofactor>
</comment>
<accession>A0A6H9YFH9</accession>
<dbReference type="GO" id="GO:0046872">
    <property type="term" value="F:metal ion binding"/>
    <property type="evidence" value="ECO:0007669"/>
    <property type="project" value="UniProtKB-KW"/>
</dbReference>
<sequence>MSPLEDVRAEIAATVKDETAAMTELLAELVRIPSVGGSLAESEIQDRLAGWLRAEGLETDHWDIPVDEVAAEPGFPGMEVPRTQAMGLVGRLPGAGGGRSLMFNGHVDVVPPGELAGWSDDPFSGRVQDGLLYGRGACDMKGGLVAALFAVRALRRLPVRLRGDVLVACVAGEEDGGLGSYSLLRRGWRADACVVPEPTGLDLVPANAGALTFRLRVPGRSAHAAQRDSGVSAVEKFWPVFAALRALEARRNTEVDPLMRRWAIPYAIEIGTVRAGDWSSTVPGDLVAEGRLGVALGEDTRAARHALEEAVAEACASDGGLSRHPVQVEWWGGSFASGRLPDEDGGLLGRLTEAHVAVTGAAPASWGAPYGSDLRLLTGLGGIPTVQYGPGDIDRMHAPDECVSIEEVATAARTLALLAVDHCGTS</sequence>
<protein>
    <recommendedName>
        <fullName evidence="6">Probable succinyl-diaminopimelate desuccinylase</fullName>
        <ecNumber evidence="5">3.5.1.18</ecNumber>
    </recommendedName>
</protein>
<dbReference type="InterPro" id="IPR011650">
    <property type="entry name" value="Peptidase_M20_dimer"/>
</dbReference>
<dbReference type="InterPro" id="IPR050072">
    <property type="entry name" value="Peptidase_M20A"/>
</dbReference>
<reference evidence="13 14" key="1">
    <citation type="submission" date="2019-09" db="EMBL/GenBank/DDBJ databases">
        <title>Actinomadura physcomitrii sp. nov., a novel actinomycete isolated from moss [Physcomitrium sphaericum (Ludw) Fuernr].</title>
        <authorList>
            <person name="Zhuang X."/>
            <person name="Liu C."/>
        </authorList>
    </citation>
    <scope>NUCLEOTIDE SEQUENCE [LARGE SCALE GENOMIC DNA]</scope>
    <source>
        <strain evidence="13 14">HMC1</strain>
    </source>
</reference>
<dbReference type="PROSITE" id="PS00758">
    <property type="entry name" value="ARGE_DAPE_CPG2_1"/>
    <property type="match status" value="1"/>
</dbReference>
<dbReference type="InterPro" id="IPR002933">
    <property type="entry name" value="Peptidase_M20"/>
</dbReference>
<evidence type="ECO:0000256" key="11">
    <source>
        <dbReference type="ARBA" id="ARBA00051301"/>
    </source>
</evidence>
<name>A0A6H9YFH9_9ACTN</name>
<evidence type="ECO:0000256" key="1">
    <source>
        <dbReference type="ARBA" id="ARBA00001941"/>
    </source>
</evidence>
<evidence type="ECO:0000313" key="14">
    <source>
        <dbReference type="Proteomes" id="UP000468735"/>
    </source>
</evidence>
<dbReference type="Pfam" id="PF07687">
    <property type="entry name" value="M20_dimer"/>
    <property type="match status" value="1"/>
</dbReference>
<dbReference type="RefSeq" id="WP_151565335.1">
    <property type="nucleotide sequence ID" value="NZ_WBMT01000016.1"/>
</dbReference>
<comment type="pathway">
    <text evidence="3">Amino-acid biosynthesis; L-lysine biosynthesis via DAP pathway; LL-2,6-diaminopimelate from (S)-tetrahydrodipicolinate (succinylase route): step 3/3.</text>
</comment>
<evidence type="ECO:0000259" key="12">
    <source>
        <dbReference type="Pfam" id="PF07687"/>
    </source>
</evidence>
<keyword evidence="7" id="KW-0479">Metal-binding</keyword>
<dbReference type="AlphaFoldDB" id="A0A6H9YFH9"/>
<dbReference type="InterPro" id="IPR036264">
    <property type="entry name" value="Bact_exopeptidase_dim_dom"/>
</dbReference>
<keyword evidence="8" id="KW-0378">Hydrolase</keyword>
<dbReference type="PANTHER" id="PTHR43808">
    <property type="entry name" value="ACETYLORNITHINE DEACETYLASE"/>
    <property type="match status" value="1"/>
</dbReference>
<evidence type="ECO:0000256" key="2">
    <source>
        <dbReference type="ARBA" id="ARBA00001947"/>
    </source>
</evidence>
<evidence type="ECO:0000313" key="13">
    <source>
        <dbReference type="EMBL" id="KAB2344308.1"/>
    </source>
</evidence>
<evidence type="ECO:0000256" key="3">
    <source>
        <dbReference type="ARBA" id="ARBA00005130"/>
    </source>
</evidence>
<keyword evidence="9" id="KW-0862">Zinc</keyword>
<keyword evidence="14" id="KW-1185">Reference proteome</keyword>